<comment type="caution">
    <text evidence="1">The sequence shown here is derived from an EMBL/GenBank/DDBJ whole genome shotgun (WGS) entry which is preliminary data.</text>
</comment>
<keyword evidence="2" id="KW-1185">Reference proteome</keyword>
<sequence>MNDASASCLAMESRSLDRQNAITGQRIIIRWPVSWTWFTAIADLR</sequence>
<evidence type="ECO:0000313" key="2">
    <source>
        <dbReference type="Proteomes" id="UP000562395"/>
    </source>
</evidence>
<dbReference type="Proteomes" id="UP000562395">
    <property type="component" value="Unassembled WGS sequence"/>
</dbReference>
<evidence type="ECO:0000313" key="1">
    <source>
        <dbReference type="EMBL" id="MBB3860918.1"/>
    </source>
</evidence>
<gene>
    <name evidence="1" type="ORF">GGQ88_002187</name>
</gene>
<dbReference type="EMBL" id="JACICY010000004">
    <property type="protein sequence ID" value="MBB3860918.1"/>
    <property type="molecule type" value="Genomic_DNA"/>
</dbReference>
<dbReference type="AlphaFoldDB" id="A0A7W5ZVW4"/>
<reference evidence="1 2" key="1">
    <citation type="submission" date="2020-08" db="EMBL/GenBank/DDBJ databases">
        <title>Genomic Encyclopedia of Type Strains, Phase IV (KMG-IV): sequencing the most valuable type-strain genomes for metagenomic binning, comparative biology and taxonomic classification.</title>
        <authorList>
            <person name="Goeker M."/>
        </authorList>
    </citation>
    <scope>NUCLEOTIDE SEQUENCE [LARGE SCALE GENOMIC DNA]</scope>
    <source>
        <strain evidence="1 2">DSM 14552</strain>
    </source>
</reference>
<organism evidence="1 2">
    <name type="scientific">Novosphingobium hassiacum</name>
    <dbReference type="NCBI Taxonomy" id="173676"/>
    <lineage>
        <taxon>Bacteria</taxon>
        <taxon>Pseudomonadati</taxon>
        <taxon>Pseudomonadota</taxon>
        <taxon>Alphaproteobacteria</taxon>
        <taxon>Sphingomonadales</taxon>
        <taxon>Sphingomonadaceae</taxon>
        <taxon>Novosphingobium</taxon>
    </lineage>
</organism>
<name>A0A7W5ZVW4_9SPHN</name>
<protein>
    <submittedName>
        <fullName evidence="1">Uncharacterized protein</fullName>
    </submittedName>
</protein>
<proteinExistence type="predicted"/>
<accession>A0A7W5ZVW4</accession>